<evidence type="ECO:0000313" key="1">
    <source>
        <dbReference type="EMBL" id="CAB0034877.1"/>
    </source>
</evidence>
<evidence type="ECO:0000313" key="2">
    <source>
        <dbReference type="Proteomes" id="UP000479190"/>
    </source>
</evidence>
<keyword evidence="2" id="KW-1185">Reference proteome</keyword>
<gene>
    <name evidence="1" type="ORF">TBRA_LOCUS6775</name>
</gene>
<protein>
    <submittedName>
        <fullName evidence="1">Uncharacterized protein</fullName>
    </submittedName>
</protein>
<name>A0A6H5IA62_9HYME</name>
<reference evidence="1 2" key="1">
    <citation type="submission" date="2020-02" db="EMBL/GenBank/DDBJ databases">
        <authorList>
            <person name="Ferguson B K."/>
        </authorList>
    </citation>
    <scope>NUCLEOTIDE SEQUENCE [LARGE SCALE GENOMIC DNA]</scope>
</reference>
<dbReference type="EMBL" id="CADCXV010000761">
    <property type="protein sequence ID" value="CAB0034877.1"/>
    <property type="molecule type" value="Genomic_DNA"/>
</dbReference>
<dbReference type="AlphaFoldDB" id="A0A6H5IA62"/>
<proteinExistence type="predicted"/>
<sequence length="152" mass="16681">MEAESSGGACAPQLSAIMCSKLSLRQRRRRRLRESGCSSARVAQIDSYGCICSRAYIHEETNVDSLLPYTILQQKQLVGANRKHAVAIIIIATTSATTTTTAAARIKKNVNMEQTQREAIREVGAAIAALNGHFQQSFPLFWLRPMRASVST</sequence>
<organism evidence="1 2">
    <name type="scientific">Trichogramma brassicae</name>
    <dbReference type="NCBI Taxonomy" id="86971"/>
    <lineage>
        <taxon>Eukaryota</taxon>
        <taxon>Metazoa</taxon>
        <taxon>Ecdysozoa</taxon>
        <taxon>Arthropoda</taxon>
        <taxon>Hexapoda</taxon>
        <taxon>Insecta</taxon>
        <taxon>Pterygota</taxon>
        <taxon>Neoptera</taxon>
        <taxon>Endopterygota</taxon>
        <taxon>Hymenoptera</taxon>
        <taxon>Apocrita</taxon>
        <taxon>Proctotrupomorpha</taxon>
        <taxon>Chalcidoidea</taxon>
        <taxon>Trichogrammatidae</taxon>
        <taxon>Trichogramma</taxon>
    </lineage>
</organism>
<dbReference type="Proteomes" id="UP000479190">
    <property type="component" value="Unassembled WGS sequence"/>
</dbReference>
<accession>A0A6H5IA62</accession>